<evidence type="ECO:0000256" key="6">
    <source>
        <dbReference type="ARBA" id="ARBA00022989"/>
    </source>
</evidence>
<feature type="transmembrane region" description="Helical" evidence="8">
    <location>
        <begin position="81"/>
        <end position="105"/>
    </location>
</feature>
<feature type="transmembrane region" description="Helical" evidence="8">
    <location>
        <begin position="270"/>
        <end position="289"/>
    </location>
</feature>
<evidence type="ECO:0000256" key="8">
    <source>
        <dbReference type="SAM" id="Phobius"/>
    </source>
</evidence>
<evidence type="ECO:0008006" key="10">
    <source>
        <dbReference type="Google" id="ProtNLM"/>
    </source>
</evidence>
<feature type="transmembrane region" description="Helical" evidence="8">
    <location>
        <begin position="117"/>
        <end position="134"/>
    </location>
</feature>
<gene>
    <name evidence="9" type="ORF">CHH67_12935</name>
</gene>
<dbReference type="GO" id="GO:0016020">
    <property type="term" value="C:membrane"/>
    <property type="evidence" value="ECO:0007669"/>
    <property type="project" value="UniProtKB-SubCell"/>
</dbReference>
<comment type="caution">
    <text evidence="9">The sequence shown here is derived from an EMBL/GenBank/DDBJ whole genome shotgun (WGS) entry which is preliminary data.</text>
</comment>
<keyword evidence="6 8" id="KW-1133">Transmembrane helix</keyword>
<keyword evidence="5 8" id="KW-0812">Transmembrane</keyword>
<dbReference type="EMBL" id="NPBY01000041">
    <property type="protein sequence ID" value="PAD76150.1"/>
    <property type="molecule type" value="Genomic_DNA"/>
</dbReference>
<feature type="transmembrane region" description="Helical" evidence="8">
    <location>
        <begin position="336"/>
        <end position="355"/>
    </location>
</feature>
<proteinExistence type="inferred from homology"/>
<evidence type="ECO:0000256" key="4">
    <source>
        <dbReference type="ARBA" id="ARBA00022544"/>
    </source>
</evidence>
<feature type="transmembrane region" description="Helical" evidence="8">
    <location>
        <begin position="146"/>
        <end position="166"/>
    </location>
</feature>
<dbReference type="GO" id="GO:0009847">
    <property type="term" value="P:spore germination"/>
    <property type="evidence" value="ECO:0007669"/>
    <property type="project" value="InterPro"/>
</dbReference>
<dbReference type="PRINTS" id="PR01414">
    <property type="entry name" value="CCMBBIOGNSIS"/>
</dbReference>
<evidence type="ECO:0000256" key="5">
    <source>
        <dbReference type="ARBA" id="ARBA00022692"/>
    </source>
</evidence>
<dbReference type="PANTHER" id="PTHR34975:SF2">
    <property type="entry name" value="SPORE GERMINATION PROTEIN A2"/>
    <property type="match status" value="1"/>
</dbReference>
<feature type="transmembrane region" description="Helical" evidence="8">
    <location>
        <begin position="301"/>
        <end position="320"/>
    </location>
</feature>
<evidence type="ECO:0000256" key="1">
    <source>
        <dbReference type="ARBA" id="ARBA00004141"/>
    </source>
</evidence>
<keyword evidence="4" id="KW-0309">Germination</keyword>
<dbReference type="InterPro" id="IPR004761">
    <property type="entry name" value="Spore_GerAB"/>
</dbReference>
<evidence type="ECO:0000256" key="7">
    <source>
        <dbReference type="ARBA" id="ARBA00023136"/>
    </source>
</evidence>
<organism evidence="9">
    <name type="scientific">Paenibacillus campinasensis</name>
    <dbReference type="NCBI Taxonomy" id="66347"/>
    <lineage>
        <taxon>Bacteria</taxon>
        <taxon>Bacillati</taxon>
        <taxon>Bacillota</taxon>
        <taxon>Bacilli</taxon>
        <taxon>Bacillales</taxon>
        <taxon>Paenibacillaceae</taxon>
        <taxon>Paenibacillus</taxon>
    </lineage>
</organism>
<feature type="transmembrane region" description="Helical" evidence="8">
    <location>
        <begin position="186"/>
        <end position="205"/>
    </location>
</feature>
<evidence type="ECO:0000256" key="2">
    <source>
        <dbReference type="ARBA" id="ARBA00007998"/>
    </source>
</evidence>
<feature type="transmembrane region" description="Helical" evidence="8">
    <location>
        <begin position="39"/>
        <end position="60"/>
    </location>
</feature>
<evidence type="ECO:0000256" key="3">
    <source>
        <dbReference type="ARBA" id="ARBA00022448"/>
    </source>
</evidence>
<feature type="transmembrane region" description="Helical" evidence="8">
    <location>
        <begin position="217"/>
        <end position="240"/>
    </location>
</feature>
<dbReference type="Proteomes" id="UP000215596">
    <property type="component" value="Unassembled WGS sequence"/>
</dbReference>
<accession>A0A268ESR7</accession>
<protein>
    <recommendedName>
        <fullName evidence="10">Endospore germination permease</fullName>
    </recommendedName>
</protein>
<keyword evidence="3" id="KW-0813">Transport</keyword>
<dbReference type="PANTHER" id="PTHR34975">
    <property type="entry name" value="SPORE GERMINATION PROTEIN A2"/>
    <property type="match status" value="1"/>
</dbReference>
<dbReference type="AlphaFoldDB" id="A0A268ESR7"/>
<comment type="similarity">
    <text evidence="2">Belongs to the amino acid-polyamine-organocation (APC) superfamily. Spore germination protein (SGP) (TC 2.A.3.9) family.</text>
</comment>
<feature type="transmembrane region" description="Helical" evidence="8">
    <location>
        <begin position="12"/>
        <end position="33"/>
    </location>
</feature>
<name>A0A268ESR7_9BACL</name>
<dbReference type="Pfam" id="PF03845">
    <property type="entry name" value="Spore_permease"/>
    <property type="match status" value="1"/>
</dbReference>
<dbReference type="NCBIfam" id="TIGR00912">
    <property type="entry name" value="2A0309"/>
    <property type="match status" value="1"/>
</dbReference>
<comment type="subcellular location">
    <subcellularLocation>
        <location evidence="1">Membrane</location>
        <topology evidence="1">Multi-pass membrane protein</topology>
    </subcellularLocation>
</comment>
<evidence type="ECO:0000313" key="9">
    <source>
        <dbReference type="EMBL" id="PAD76150.1"/>
    </source>
</evidence>
<keyword evidence="7 8" id="KW-0472">Membrane</keyword>
<sequence length="361" mass="40475">MEQGRISDGQVAYLLYVTVIATSILIMPSIAGQQAGRDFWLSAIIAAVFGFWGIFIALSLNKLYPGLHPFEMFEQLLGSYLGKLLGIVYLFFFLHANALFIRQYAEFVITVFLPKTPVPAIIGLMAAVCALAVRGGIEVLARTAQLFLPISLIVWFGLLLITIPDWEFQNILPILEFGALPSLKGGFLLQTWYGEFIMLAFLIPFLSSGKHIKKYSLWALVGVIITFVLISFSSLLIFGIETTNFIYPFFEVIRYINVGSFFENIDALPLAFWILTIYLKISVFHYAMVYGTAHLLKLSDYRSLSLPLSLLLAATGLWIVPNTQKLIDFFSSVSPTYFTCFNTLLPSIVLLAAWIQRKVKG</sequence>
<dbReference type="OrthoDB" id="2078716at2"/>
<reference evidence="9" key="1">
    <citation type="submission" date="2017-07" db="EMBL/GenBank/DDBJ databases">
        <title>Isolation and whole genome analysis of endospore-forming bacteria from heroin.</title>
        <authorList>
            <person name="Kalinowski J."/>
            <person name="Ahrens B."/>
            <person name="Al-Dilaimi A."/>
            <person name="Winkler A."/>
            <person name="Wibberg D."/>
            <person name="Schleenbecker U."/>
            <person name="Ruckert C."/>
            <person name="Wolfel R."/>
            <person name="Grass G."/>
        </authorList>
    </citation>
    <scope>NUCLEOTIDE SEQUENCE [LARGE SCALE GENOMIC DNA]</scope>
    <source>
        <strain evidence="9">7537-G1</strain>
    </source>
</reference>
<dbReference type="RefSeq" id="WP_095265610.1">
    <property type="nucleotide sequence ID" value="NZ_NPBY01000041.1"/>
</dbReference>